<keyword evidence="4" id="KW-1185">Reference proteome</keyword>
<dbReference type="Pfam" id="PF23007">
    <property type="entry name" value="DnaA_N-like_STI"/>
    <property type="match status" value="1"/>
</dbReference>
<feature type="region of interest" description="Disordered" evidence="1">
    <location>
        <begin position="78"/>
        <end position="97"/>
    </location>
</feature>
<dbReference type="GO" id="GO:0005663">
    <property type="term" value="C:DNA replication factor C complex"/>
    <property type="evidence" value="ECO:0000318"/>
    <property type="project" value="GO_Central"/>
</dbReference>
<organism evidence="3 4">
    <name type="scientific">Zostera marina</name>
    <name type="common">Eelgrass</name>
    <dbReference type="NCBI Taxonomy" id="29655"/>
    <lineage>
        <taxon>Eukaryota</taxon>
        <taxon>Viridiplantae</taxon>
        <taxon>Streptophyta</taxon>
        <taxon>Embryophyta</taxon>
        <taxon>Tracheophyta</taxon>
        <taxon>Spermatophyta</taxon>
        <taxon>Magnoliopsida</taxon>
        <taxon>Liliopsida</taxon>
        <taxon>Zosteraceae</taxon>
        <taxon>Zostera</taxon>
    </lineage>
</organism>
<comment type="caution">
    <text evidence="3">The sequence shown here is derived from an EMBL/GenBank/DDBJ whole genome shotgun (WGS) entry which is preliminary data.</text>
</comment>
<gene>
    <name evidence="3" type="ORF">ZOSMA_194G00090</name>
</gene>
<protein>
    <recommendedName>
        <fullName evidence="2">STICHEL DnaA-N-like alpha-beta domain-containing protein</fullName>
    </recommendedName>
</protein>
<dbReference type="STRING" id="29655.A0A0K9PP53"/>
<feature type="domain" description="STICHEL DnaA-N-like alpha-beta" evidence="2">
    <location>
        <begin position="4"/>
        <end position="53"/>
    </location>
</feature>
<evidence type="ECO:0000259" key="2">
    <source>
        <dbReference type="Pfam" id="PF23007"/>
    </source>
</evidence>
<proteinExistence type="predicted"/>
<evidence type="ECO:0000256" key="1">
    <source>
        <dbReference type="SAM" id="MobiDB-lite"/>
    </source>
</evidence>
<dbReference type="EMBL" id="LFYR01000710">
    <property type="protein sequence ID" value="KMZ70746.1"/>
    <property type="molecule type" value="Genomic_DNA"/>
</dbReference>
<accession>A0A0K9PP53</accession>
<evidence type="ECO:0000313" key="4">
    <source>
        <dbReference type="Proteomes" id="UP000036987"/>
    </source>
</evidence>
<dbReference type="InterPro" id="IPR054506">
    <property type="entry name" value="DnaA_N-like_STI"/>
</dbReference>
<name>A0A0K9PP53_ZOSMR</name>
<dbReference type="AlphaFoldDB" id="A0A0K9PP53"/>
<dbReference type="Proteomes" id="UP000036987">
    <property type="component" value="Unassembled WGS sequence"/>
</dbReference>
<evidence type="ECO:0000313" key="3">
    <source>
        <dbReference type="EMBL" id="KMZ70746.1"/>
    </source>
</evidence>
<sequence>MIHLIELDFAGVAIAEIHFFNRDHVSKAEKLWKQIASSLQCVLGCNVEIRIDLSPLRKATRSRKSSFRFLSCSDRKQEISESEMETSTRKDGSVQTYSDDHGQYLSPLTQLSDTKLLDSVTIRDSEGNALCSGGVPMSKRHFYPTKGYIMCSDVSSNEIRKEHKYSTIQDSPHYQPCCFPKIRKLQPKIPLATDSVSTIQLGMEQNGKSEASIPKSASLEKCLCLKKSCMFCTKSDAHTESYSSMDNDISPSVNHGSRSDWHCWGAPKSSINKAWEHMQQQHWRCESIEWTLPCLSGKQMPQA</sequence>
<dbReference type="OMA" id="WRCESIE"/>
<reference evidence="4" key="1">
    <citation type="journal article" date="2016" name="Nature">
        <title>The genome of the seagrass Zostera marina reveals angiosperm adaptation to the sea.</title>
        <authorList>
            <person name="Olsen J.L."/>
            <person name="Rouze P."/>
            <person name="Verhelst B."/>
            <person name="Lin Y.-C."/>
            <person name="Bayer T."/>
            <person name="Collen J."/>
            <person name="Dattolo E."/>
            <person name="De Paoli E."/>
            <person name="Dittami S."/>
            <person name="Maumus F."/>
            <person name="Michel G."/>
            <person name="Kersting A."/>
            <person name="Lauritano C."/>
            <person name="Lohaus R."/>
            <person name="Toepel M."/>
            <person name="Tonon T."/>
            <person name="Vanneste K."/>
            <person name="Amirebrahimi M."/>
            <person name="Brakel J."/>
            <person name="Bostroem C."/>
            <person name="Chovatia M."/>
            <person name="Grimwood J."/>
            <person name="Jenkins J.W."/>
            <person name="Jueterbock A."/>
            <person name="Mraz A."/>
            <person name="Stam W.T."/>
            <person name="Tice H."/>
            <person name="Bornberg-Bauer E."/>
            <person name="Green P.J."/>
            <person name="Pearson G.A."/>
            <person name="Procaccini G."/>
            <person name="Duarte C.M."/>
            <person name="Schmutz J."/>
            <person name="Reusch T.B.H."/>
            <person name="Van de Peer Y."/>
        </authorList>
    </citation>
    <scope>NUCLEOTIDE SEQUENCE [LARGE SCALE GENOMIC DNA]</scope>
    <source>
        <strain evidence="4">cv. Finnish</strain>
    </source>
</reference>
<dbReference type="GO" id="GO:0006261">
    <property type="term" value="P:DNA-templated DNA replication"/>
    <property type="evidence" value="ECO:0000318"/>
    <property type="project" value="GO_Central"/>
</dbReference>
<dbReference type="OrthoDB" id="1935750at2759"/>
<dbReference type="GO" id="GO:0006281">
    <property type="term" value="P:DNA repair"/>
    <property type="evidence" value="ECO:0000318"/>
    <property type="project" value="GO_Central"/>
</dbReference>
<feature type="compositionally biased region" description="Basic and acidic residues" evidence="1">
    <location>
        <begin position="86"/>
        <end position="97"/>
    </location>
</feature>